<evidence type="ECO:0000259" key="1">
    <source>
        <dbReference type="Pfam" id="PF07992"/>
    </source>
</evidence>
<dbReference type="InterPro" id="IPR023753">
    <property type="entry name" value="FAD/NAD-binding_dom"/>
</dbReference>
<sequence>MKKLVILGAGAGGTMVATKMREKLDPKEWKITVIDRDWKHHYQAGWLFVPFGIYTLDDCEKPKADFLHGVDFVQDTITNVDPEKKVVTCSGGKYEYDWCVVGTGCRIMPDEIDGMMDDWRGDIHDFYTPDGAEALFKKWKYMKEGRVVLNIAEMPIKCPVAPLEFVYLADWFFTVNGVRDNIEIELVTPLTGAFTKPVAAEILGRVCDEKNIKVTPNFTIDNVNVGKKVIEDVMGEEIPYDLLVAIPPNFGAQVLIDSGIADPMGYMDTDKHTLKSAQFENMYIIGDATNCPTSKAGSVAHYEADIVVDNLLREIDGEEPRPEYDGHSTCFIVSGYEKAYLIDFNYDVEPLPGKYPFPGLGPFALLGENHQNYWGKMMFKWAYFNLMLKGHELPLEPQMFMAGKMRHMAGK</sequence>
<dbReference type="SUPFAM" id="SSF51905">
    <property type="entry name" value="FAD/NAD(P)-binding domain"/>
    <property type="match status" value="2"/>
</dbReference>
<dbReference type="InterPro" id="IPR052541">
    <property type="entry name" value="SQRD"/>
</dbReference>
<accession>A0A2C8FDM7</accession>
<dbReference type="KEGG" id="pprf:DPRO_3243"/>
<evidence type="ECO:0000313" key="3">
    <source>
        <dbReference type="Proteomes" id="UP000219215"/>
    </source>
</evidence>
<dbReference type="Gene3D" id="3.50.50.60">
    <property type="entry name" value="FAD/NAD(P)-binding domain"/>
    <property type="match status" value="2"/>
</dbReference>
<dbReference type="OrthoDB" id="9802771at2"/>
<dbReference type="Pfam" id="PF07992">
    <property type="entry name" value="Pyr_redox_2"/>
    <property type="match status" value="1"/>
</dbReference>
<keyword evidence="3" id="KW-1185">Reference proteome</keyword>
<gene>
    <name evidence="2" type="ORF">DPRO_3243</name>
</gene>
<proteinExistence type="predicted"/>
<dbReference type="PANTHER" id="PTHR43755:SF1">
    <property type="entry name" value="FAD-DEPENDENT PYRIDINE NUCLEOTIDE-DISULPHIDE OXIDOREDUCTASE"/>
    <property type="match status" value="1"/>
</dbReference>
<evidence type="ECO:0000313" key="2">
    <source>
        <dbReference type="EMBL" id="SOB60155.1"/>
    </source>
</evidence>
<dbReference type="Proteomes" id="UP000219215">
    <property type="component" value="Chromosome DPRO"/>
</dbReference>
<dbReference type="RefSeq" id="WP_097012921.1">
    <property type="nucleotide sequence ID" value="NZ_LT907975.1"/>
</dbReference>
<reference evidence="3" key="1">
    <citation type="submission" date="2017-09" db="EMBL/GenBank/DDBJ databases">
        <authorList>
            <person name="Regsiter A."/>
            <person name="William W."/>
        </authorList>
    </citation>
    <scope>NUCLEOTIDE SEQUENCE [LARGE SCALE GENOMIC DNA]</scope>
    <source>
        <strain evidence="3">500-1</strain>
    </source>
</reference>
<dbReference type="GO" id="GO:0016491">
    <property type="term" value="F:oxidoreductase activity"/>
    <property type="evidence" value="ECO:0007669"/>
    <property type="project" value="InterPro"/>
</dbReference>
<dbReference type="PANTHER" id="PTHR43755">
    <property type="match status" value="1"/>
</dbReference>
<dbReference type="InterPro" id="IPR036188">
    <property type="entry name" value="FAD/NAD-bd_sf"/>
</dbReference>
<dbReference type="EMBL" id="LT907975">
    <property type="protein sequence ID" value="SOB60155.1"/>
    <property type="molecule type" value="Genomic_DNA"/>
</dbReference>
<feature type="domain" description="FAD/NAD(P)-binding" evidence="1">
    <location>
        <begin position="3"/>
        <end position="140"/>
    </location>
</feature>
<organism evidence="2 3">
    <name type="scientific">Pseudodesulfovibrio profundus</name>
    <dbReference type="NCBI Taxonomy" id="57320"/>
    <lineage>
        <taxon>Bacteria</taxon>
        <taxon>Pseudomonadati</taxon>
        <taxon>Thermodesulfobacteriota</taxon>
        <taxon>Desulfovibrionia</taxon>
        <taxon>Desulfovibrionales</taxon>
        <taxon>Desulfovibrionaceae</taxon>
    </lineage>
</organism>
<dbReference type="AlphaFoldDB" id="A0A2C8FDM7"/>
<name>A0A2C8FDM7_9BACT</name>
<protein>
    <submittedName>
        <fullName evidence="2">FAD-dependent pyridine nucleotide-disulphide oxidoreductase</fullName>
    </submittedName>
</protein>